<organism evidence="2 3">
    <name type="scientific">Folsomia candida</name>
    <name type="common">Springtail</name>
    <dbReference type="NCBI Taxonomy" id="158441"/>
    <lineage>
        <taxon>Eukaryota</taxon>
        <taxon>Metazoa</taxon>
        <taxon>Ecdysozoa</taxon>
        <taxon>Arthropoda</taxon>
        <taxon>Hexapoda</taxon>
        <taxon>Collembola</taxon>
        <taxon>Entomobryomorpha</taxon>
        <taxon>Isotomoidea</taxon>
        <taxon>Isotomidae</taxon>
        <taxon>Proisotominae</taxon>
        <taxon>Folsomia</taxon>
    </lineage>
</organism>
<gene>
    <name evidence="2" type="ORF">Fcan01_15713</name>
</gene>
<feature type="transmembrane region" description="Helical" evidence="1">
    <location>
        <begin position="146"/>
        <end position="171"/>
    </location>
</feature>
<protein>
    <submittedName>
        <fullName evidence="2">Uncharacterized protein</fullName>
    </submittedName>
</protein>
<evidence type="ECO:0000313" key="2">
    <source>
        <dbReference type="EMBL" id="OXA49501.1"/>
    </source>
</evidence>
<dbReference type="AlphaFoldDB" id="A0A226DXU7"/>
<dbReference type="Proteomes" id="UP000198287">
    <property type="component" value="Unassembled WGS sequence"/>
</dbReference>
<feature type="transmembrane region" description="Helical" evidence="1">
    <location>
        <begin position="61"/>
        <end position="78"/>
    </location>
</feature>
<evidence type="ECO:0000256" key="1">
    <source>
        <dbReference type="SAM" id="Phobius"/>
    </source>
</evidence>
<dbReference type="EMBL" id="LNIX01000010">
    <property type="protein sequence ID" value="OXA49501.1"/>
    <property type="molecule type" value="Genomic_DNA"/>
</dbReference>
<keyword evidence="1" id="KW-1133">Transmembrane helix</keyword>
<feature type="transmembrane region" description="Helical" evidence="1">
    <location>
        <begin position="207"/>
        <end position="229"/>
    </location>
</feature>
<keyword evidence="1" id="KW-0472">Membrane</keyword>
<sequence>MATIARSLASSVTWIRDKSLPSSNIPLVVSLTKMTLIVDQFPVTIHKGTFVLTGANKCQRILATSVICHLLVVLKWVLDPWFSRVNRSSPVWKLVFMYYFATLFGAIVIFIAHITLLKEETVYLLNSAMQVERASQAKGTNIVHRFYFVFIVLSKMAVIFMPMTCFTFGLLRPCMPPTWTSVIYLTCESWDDHGNTGFMFRIWGAILLYYLSLSVVATGVFAITIVLIYPNEVKLILLEAMLRDLSIEGRHVAPRLYTYRTLQMLTDMHNTVFGYLIMSILIGAITVCESFALYTIITSTSEVPIPVIILFSTVAVDLLIVIVGPFKMMANPLVKSIELLEALQWMNGSGWIRRFVRSCPPSKMTLAQKSRLQSSAESSRFLDKVFHSVVKIFFQASALLRGLEHTFAPNFDHFSVIQIQQG</sequence>
<evidence type="ECO:0000313" key="3">
    <source>
        <dbReference type="Proteomes" id="UP000198287"/>
    </source>
</evidence>
<keyword evidence="3" id="KW-1185">Reference proteome</keyword>
<feature type="transmembrane region" description="Helical" evidence="1">
    <location>
        <begin position="272"/>
        <end position="297"/>
    </location>
</feature>
<accession>A0A226DXU7</accession>
<feature type="transmembrane region" description="Helical" evidence="1">
    <location>
        <begin position="98"/>
        <end position="117"/>
    </location>
</feature>
<feature type="transmembrane region" description="Helical" evidence="1">
    <location>
        <begin position="303"/>
        <end position="326"/>
    </location>
</feature>
<proteinExistence type="predicted"/>
<keyword evidence="1" id="KW-0812">Transmembrane</keyword>
<comment type="caution">
    <text evidence="2">The sequence shown here is derived from an EMBL/GenBank/DDBJ whole genome shotgun (WGS) entry which is preliminary data.</text>
</comment>
<reference evidence="2 3" key="1">
    <citation type="submission" date="2015-12" db="EMBL/GenBank/DDBJ databases">
        <title>The genome of Folsomia candida.</title>
        <authorList>
            <person name="Faddeeva A."/>
            <person name="Derks M.F."/>
            <person name="Anvar Y."/>
            <person name="Smit S."/>
            <person name="Van Straalen N."/>
            <person name="Roelofs D."/>
        </authorList>
    </citation>
    <scope>NUCLEOTIDE SEQUENCE [LARGE SCALE GENOMIC DNA]</scope>
    <source>
        <strain evidence="2 3">VU population</strain>
        <tissue evidence="2">Whole body</tissue>
    </source>
</reference>
<name>A0A226DXU7_FOLCA</name>